<gene>
    <name evidence="1" type="ORF">GCM10022232_78900</name>
</gene>
<name>A0ABP7T7F9_9ACTN</name>
<keyword evidence="2" id="KW-1185">Reference proteome</keyword>
<protein>
    <submittedName>
        <fullName evidence="1">Uncharacterized protein</fullName>
    </submittedName>
</protein>
<evidence type="ECO:0000313" key="2">
    <source>
        <dbReference type="Proteomes" id="UP001500456"/>
    </source>
</evidence>
<organism evidence="1 2">
    <name type="scientific">Streptomyces plumbiresistens</name>
    <dbReference type="NCBI Taxonomy" id="511811"/>
    <lineage>
        <taxon>Bacteria</taxon>
        <taxon>Bacillati</taxon>
        <taxon>Actinomycetota</taxon>
        <taxon>Actinomycetes</taxon>
        <taxon>Kitasatosporales</taxon>
        <taxon>Streptomycetaceae</taxon>
        <taxon>Streptomyces</taxon>
    </lineage>
</organism>
<dbReference type="EMBL" id="BAAAZX010000032">
    <property type="protein sequence ID" value="GAA4022168.1"/>
    <property type="molecule type" value="Genomic_DNA"/>
</dbReference>
<comment type="caution">
    <text evidence="1">The sequence shown here is derived from an EMBL/GenBank/DDBJ whole genome shotgun (WGS) entry which is preliminary data.</text>
</comment>
<reference evidence="2" key="1">
    <citation type="journal article" date="2019" name="Int. J. Syst. Evol. Microbiol.">
        <title>The Global Catalogue of Microorganisms (GCM) 10K type strain sequencing project: providing services to taxonomists for standard genome sequencing and annotation.</title>
        <authorList>
            <consortium name="The Broad Institute Genomics Platform"/>
            <consortium name="The Broad Institute Genome Sequencing Center for Infectious Disease"/>
            <person name="Wu L."/>
            <person name="Ma J."/>
        </authorList>
    </citation>
    <scope>NUCLEOTIDE SEQUENCE [LARGE SCALE GENOMIC DNA]</scope>
    <source>
        <strain evidence="2">JCM 16924</strain>
    </source>
</reference>
<proteinExistence type="predicted"/>
<accession>A0ABP7T7F9</accession>
<sequence>MRARADGSFGASARISRSLSWTNFSHTSSGTAEEWLVLLESPPSPDPDLGSSDDLSATVPDAFLRVDFRAAERTSAPNPLGR</sequence>
<evidence type="ECO:0000313" key="1">
    <source>
        <dbReference type="EMBL" id="GAA4022168.1"/>
    </source>
</evidence>
<dbReference type="Proteomes" id="UP001500456">
    <property type="component" value="Unassembled WGS sequence"/>
</dbReference>